<feature type="domain" description="HicB-like antitoxin of toxin-antitoxin system" evidence="1">
    <location>
        <begin position="5"/>
        <end position="80"/>
    </location>
</feature>
<dbReference type="Gene3D" id="3.30.160.250">
    <property type="match status" value="1"/>
</dbReference>
<accession>E4LA33</accession>
<gene>
    <name evidence="2" type="ORF">HMPREF9220_0600</name>
</gene>
<reference evidence="2 3" key="1">
    <citation type="submission" date="2010-11" db="EMBL/GenBank/DDBJ databases">
        <authorList>
            <person name="Durkin A.S."/>
            <person name="Madupu R."/>
            <person name="Torralba M."/>
            <person name="Gillis M."/>
            <person name="Methe B."/>
            <person name="Sutton G."/>
            <person name="Nelson K.E."/>
        </authorList>
    </citation>
    <scope>NUCLEOTIDE SEQUENCE [LARGE SCALE GENOMIC DNA]</scope>
    <source>
        <strain evidence="2 3">UPII 345-E</strain>
    </source>
</reference>
<name>E4LA33_9FIRM</name>
<dbReference type="SUPFAM" id="SSF143100">
    <property type="entry name" value="TTHA1013/TTHA0281-like"/>
    <property type="match status" value="1"/>
</dbReference>
<dbReference type="AlphaFoldDB" id="E4LA33"/>
<dbReference type="eggNOG" id="COG1598">
    <property type="taxonomic scope" value="Bacteria"/>
</dbReference>
<dbReference type="InterPro" id="IPR035069">
    <property type="entry name" value="TTHA1013/TTHA0281-like"/>
</dbReference>
<dbReference type="OrthoDB" id="5419659at2"/>
<dbReference type="RefSeq" id="WP_007555083.1">
    <property type="nucleotide sequence ID" value="NZ_AENT01000027.1"/>
</dbReference>
<evidence type="ECO:0000259" key="1">
    <source>
        <dbReference type="Pfam" id="PF15919"/>
    </source>
</evidence>
<dbReference type="InterPro" id="IPR051404">
    <property type="entry name" value="TA_system_antitoxin"/>
</dbReference>
<dbReference type="EMBL" id="AENT01000027">
    <property type="protein sequence ID" value="EFR42325.1"/>
    <property type="molecule type" value="Genomic_DNA"/>
</dbReference>
<dbReference type="PANTHER" id="PTHR34504">
    <property type="entry name" value="ANTITOXIN HICB"/>
    <property type="match status" value="1"/>
</dbReference>
<evidence type="ECO:0000313" key="3">
    <source>
        <dbReference type="Proteomes" id="UP000004594"/>
    </source>
</evidence>
<dbReference type="Pfam" id="PF15919">
    <property type="entry name" value="HicB_lk_antitox"/>
    <property type="match status" value="1"/>
</dbReference>
<proteinExistence type="predicted"/>
<sequence length="124" mass="14066">MNRIYPAIFTKEETGKYAVEFPDLQGCFTCGDSFDEAMKNASEALGLYLISALEDNEDIPNATNIKEIKCMKNELVTYVVADMENNQDYRNKTVTIPIWLDTIAQKQKINFSSTLREALISKIV</sequence>
<dbReference type="PANTHER" id="PTHR34504:SF4">
    <property type="entry name" value="ANTITOXIN HICB"/>
    <property type="match status" value="1"/>
</dbReference>
<dbReference type="InterPro" id="IPR031807">
    <property type="entry name" value="HicB-like"/>
</dbReference>
<comment type="caution">
    <text evidence="2">The sequence shown here is derived from an EMBL/GenBank/DDBJ whole genome shotgun (WGS) entry which is preliminary data.</text>
</comment>
<dbReference type="Proteomes" id="UP000004594">
    <property type="component" value="Unassembled WGS sequence"/>
</dbReference>
<evidence type="ECO:0000313" key="2">
    <source>
        <dbReference type="EMBL" id="EFR42325.1"/>
    </source>
</evidence>
<organism evidence="2 3">
    <name type="scientific">Dialister micraerophilus UPII 345-E</name>
    <dbReference type="NCBI Taxonomy" id="910314"/>
    <lineage>
        <taxon>Bacteria</taxon>
        <taxon>Bacillati</taxon>
        <taxon>Bacillota</taxon>
        <taxon>Negativicutes</taxon>
        <taxon>Veillonellales</taxon>
        <taxon>Veillonellaceae</taxon>
        <taxon>Dialister</taxon>
    </lineage>
</organism>
<protein>
    <submittedName>
        <fullName evidence="2">Toxin-antitoxin system, antitoxin component, HicB family</fullName>
    </submittedName>
</protein>